<reference evidence="7 8" key="1">
    <citation type="submission" date="2024-10" db="EMBL/GenBank/DDBJ databases">
        <authorList>
            <person name="Kim D."/>
        </authorList>
    </citation>
    <scope>NUCLEOTIDE SEQUENCE [LARGE SCALE GENOMIC DNA]</scope>
    <source>
        <strain evidence="7">BH-2024</strain>
    </source>
</reference>
<gene>
    <name evidence="7" type="ORF">niasHT_013971</name>
</gene>
<dbReference type="InterPro" id="IPR000612">
    <property type="entry name" value="PMP3"/>
</dbReference>
<evidence type="ECO:0000256" key="2">
    <source>
        <dbReference type="ARBA" id="ARBA00009530"/>
    </source>
</evidence>
<keyword evidence="4 6" id="KW-1133">Transmembrane helix</keyword>
<dbReference type="EMBL" id="JBICBT010000728">
    <property type="protein sequence ID" value="KAL3103697.1"/>
    <property type="molecule type" value="Genomic_DNA"/>
</dbReference>
<evidence type="ECO:0000256" key="3">
    <source>
        <dbReference type="ARBA" id="ARBA00022692"/>
    </source>
</evidence>
<dbReference type="GO" id="GO:0016020">
    <property type="term" value="C:membrane"/>
    <property type="evidence" value="ECO:0007669"/>
    <property type="project" value="UniProtKB-SubCell"/>
</dbReference>
<dbReference type="Pfam" id="PF01679">
    <property type="entry name" value="Pmp3"/>
    <property type="match status" value="1"/>
</dbReference>
<evidence type="ECO:0000313" key="7">
    <source>
        <dbReference type="EMBL" id="KAL3103697.1"/>
    </source>
</evidence>
<evidence type="ECO:0000256" key="1">
    <source>
        <dbReference type="ARBA" id="ARBA00004370"/>
    </source>
</evidence>
<dbReference type="AlphaFoldDB" id="A0ABD2KL73"/>
<organism evidence="7 8">
    <name type="scientific">Heterodera trifolii</name>
    <dbReference type="NCBI Taxonomy" id="157864"/>
    <lineage>
        <taxon>Eukaryota</taxon>
        <taxon>Metazoa</taxon>
        <taxon>Ecdysozoa</taxon>
        <taxon>Nematoda</taxon>
        <taxon>Chromadorea</taxon>
        <taxon>Rhabditida</taxon>
        <taxon>Tylenchina</taxon>
        <taxon>Tylenchomorpha</taxon>
        <taxon>Tylenchoidea</taxon>
        <taxon>Heteroderidae</taxon>
        <taxon>Heteroderinae</taxon>
        <taxon>Heterodera</taxon>
    </lineage>
</organism>
<feature type="transmembrane region" description="Helical" evidence="6">
    <location>
        <begin position="98"/>
        <end position="119"/>
    </location>
</feature>
<proteinExistence type="inferred from homology"/>
<comment type="subcellular location">
    <subcellularLocation>
        <location evidence="1">Membrane</location>
    </subcellularLocation>
</comment>
<comment type="caution">
    <text evidence="7">The sequence shown here is derived from an EMBL/GenBank/DDBJ whole genome shotgun (WGS) entry which is preliminary data.</text>
</comment>
<evidence type="ECO:0000256" key="5">
    <source>
        <dbReference type="ARBA" id="ARBA00023136"/>
    </source>
</evidence>
<evidence type="ECO:0000256" key="4">
    <source>
        <dbReference type="ARBA" id="ARBA00022989"/>
    </source>
</evidence>
<comment type="similarity">
    <text evidence="2">Belongs to the UPF0057 (PMP3) family.</text>
</comment>
<keyword evidence="5 6" id="KW-0472">Membrane</keyword>
<keyword evidence="3 6" id="KW-0812">Transmembrane</keyword>
<name>A0ABD2KL73_9BILA</name>
<sequence>MLDLVGKEKSYSQKLALVRKRPVRKRPAFLFSLSIDCAFSSSIFFIQMAEEISKTSENIVEDNGIKVLDSLFAAVAHASKCLAFAAGTPNFCLATPAILAFMVWCCFLMPPVAVVFRSYRRDGNAFTVQAAYNVILCFFLWVPGMLHALWFCFGETVRMLRRRVPPLDDAQKSE</sequence>
<accession>A0ABD2KL73</accession>
<feature type="transmembrane region" description="Helical" evidence="6">
    <location>
        <begin position="131"/>
        <end position="153"/>
    </location>
</feature>
<protein>
    <submittedName>
        <fullName evidence="7">Uncharacterized protein</fullName>
    </submittedName>
</protein>
<feature type="transmembrane region" description="Helical" evidence="6">
    <location>
        <begin position="28"/>
        <end position="47"/>
    </location>
</feature>
<evidence type="ECO:0000313" key="8">
    <source>
        <dbReference type="Proteomes" id="UP001620626"/>
    </source>
</evidence>
<dbReference type="Proteomes" id="UP001620626">
    <property type="component" value="Unassembled WGS sequence"/>
</dbReference>
<keyword evidence="8" id="KW-1185">Reference proteome</keyword>
<evidence type="ECO:0000256" key="6">
    <source>
        <dbReference type="SAM" id="Phobius"/>
    </source>
</evidence>